<dbReference type="EMBL" id="VSRR010000759">
    <property type="protein sequence ID" value="MPC19308.1"/>
    <property type="molecule type" value="Genomic_DNA"/>
</dbReference>
<gene>
    <name evidence="1" type="ORF">E2C01_012220</name>
</gene>
<dbReference type="Proteomes" id="UP000324222">
    <property type="component" value="Unassembled WGS sequence"/>
</dbReference>
<evidence type="ECO:0000313" key="1">
    <source>
        <dbReference type="EMBL" id="MPC19308.1"/>
    </source>
</evidence>
<accession>A0A5B7DDD0</accession>
<keyword evidence="2" id="KW-1185">Reference proteome</keyword>
<comment type="caution">
    <text evidence="1">The sequence shown here is derived from an EMBL/GenBank/DDBJ whole genome shotgun (WGS) entry which is preliminary data.</text>
</comment>
<proteinExistence type="predicted"/>
<organism evidence="1 2">
    <name type="scientific">Portunus trituberculatus</name>
    <name type="common">Swimming crab</name>
    <name type="synonym">Neptunus trituberculatus</name>
    <dbReference type="NCBI Taxonomy" id="210409"/>
    <lineage>
        <taxon>Eukaryota</taxon>
        <taxon>Metazoa</taxon>
        <taxon>Ecdysozoa</taxon>
        <taxon>Arthropoda</taxon>
        <taxon>Crustacea</taxon>
        <taxon>Multicrustacea</taxon>
        <taxon>Malacostraca</taxon>
        <taxon>Eumalacostraca</taxon>
        <taxon>Eucarida</taxon>
        <taxon>Decapoda</taxon>
        <taxon>Pleocyemata</taxon>
        <taxon>Brachyura</taxon>
        <taxon>Eubrachyura</taxon>
        <taxon>Portunoidea</taxon>
        <taxon>Portunidae</taxon>
        <taxon>Portuninae</taxon>
        <taxon>Portunus</taxon>
    </lineage>
</organism>
<name>A0A5B7DDD0_PORTR</name>
<reference evidence="1 2" key="1">
    <citation type="submission" date="2019-05" db="EMBL/GenBank/DDBJ databases">
        <title>Another draft genome of Portunus trituberculatus and its Hox gene families provides insights of decapod evolution.</title>
        <authorList>
            <person name="Jeong J.-H."/>
            <person name="Song I."/>
            <person name="Kim S."/>
            <person name="Choi T."/>
            <person name="Kim D."/>
            <person name="Ryu S."/>
            <person name="Kim W."/>
        </authorList>
    </citation>
    <scope>NUCLEOTIDE SEQUENCE [LARGE SCALE GENOMIC DNA]</scope>
    <source>
        <tissue evidence="1">Muscle</tissue>
    </source>
</reference>
<sequence>MISELSLRAKLKRKTSRRLPSRPGSASKHCHCIIQHPPVRQAEAALYPSTYRDPAGFVLHEGPLIHALRPTTKAASRDFLFSLLRLATRGKCPTAEALSRIWQLSRTLHYMGRCVPSGAPPLTGRFRHFFPSSGLHPPLLFEEKGEKNGCIGFPYGILGSRTTRGRERGGGGAGSGDGVL</sequence>
<dbReference type="AlphaFoldDB" id="A0A5B7DDD0"/>
<evidence type="ECO:0000313" key="2">
    <source>
        <dbReference type="Proteomes" id="UP000324222"/>
    </source>
</evidence>
<protein>
    <submittedName>
        <fullName evidence="1">Uncharacterized protein</fullName>
    </submittedName>
</protein>